<dbReference type="Proteomes" id="UP000887563">
    <property type="component" value="Unplaced"/>
</dbReference>
<name>A0A914NKD7_MELIC</name>
<organism evidence="8 9">
    <name type="scientific">Meloidogyne incognita</name>
    <name type="common">Southern root-knot nematode worm</name>
    <name type="synonym">Oxyuris incognita</name>
    <dbReference type="NCBI Taxonomy" id="6306"/>
    <lineage>
        <taxon>Eukaryota</taxon>
        <taxon>Metazoa</taxon>
        <taxon>Ecdysozoa</taxon>
        <taxon>Nematoda</taxon>
        <taxon>Chromadorea</taxon>
        <taxon>Rhabditida</taxon>
        <taxon>Tylenchina</taxon>
        <taxon>Tylenchomorpha</taxon>
        <taxon>Tylenchoidea</taxon>
        <taxon>Meloidogynidae</taxon>
        <taxon>Meloidogyninae</taxon>
        <taxon>Meloidogyne</taxon>
        <taxon>Meloidogyne incognita group</taxon>
    </lineage>
</organism>
<dbReference type="InterPro" id="IPR019427">
    <property type="entry name" value="7TM_GPCR_serpentine_rcpt_Srw"/>
</dbReference>
<dbReference type="InterPro" id="IPR053219">
    <property type="entry name" value="GPCR_Dmsr-1"/>
</dbReference>
<proteinExistence type="predicted"/>
<evidence type="ECO:0000256" key="6">
    <source>
        <dbReference type="SAM" id="Phobius"/>
    </source>
</evidence>
<dbReference type="InterPro" id="IPR017452">
    <property type="entry name" value="GPCR_Rhodpsn_7TM"/>
</dbReference>
<feature type="transmembrane region" description="Helical" evidence="6">
    <location>
        <begin position="105"/>
        <end position="124"/>
    </location>
</feature>
<dbReference type="WBParaSite" id="Minc3s05464g38290">
    <property type="protein sequence ID" value="Minc3s05464g38290"/>
    <property type="gene ID" value="Minc3s05464g38290"/>
</dbReference>
<keyword evidence="8" id="KW-1185">Reference proteome</keyword>
<feature type="region of interest" description="Disordered" evidence="5">
    <location>
        <begin position="171"/>
        <end position="216"/>
    </location>
</feature>
<dbReference type="AlphaFoldDB" id="A0A914NKD7"/>
<keyword evidence="4 6" id="KW-0472">Membrane</keyword>
<evidence type="ECO:0000256" key="1">
    <source>
        <dbReference type="ARBA" id="ARBA00004370"/>
    </source>
</evidence>
<evidence type="ECO:0000256" key="5">
    <source>
        <dbReference type="SAM" id="MobiDB-lite"/>
    </source>
</evidence>
<dbReference type="GO" id="GO:0008528">
    <property type="term" value="F:G protein-coupled peptide receptor activity"/>
    <property type="evidence" value="ECO:0007669"/>
    <property type="project" value="InterPro"/>
</dbReference>
<dbReference type="PANTHER" id="PTHR46273:SF14">
    <property type="entry name" value="G-PROTEIN COUPLED RECEPTOR DMSR-1"/>
    <property type="match status" value="1"/>
</dbReference>
<comment type="subcellular location">
    <subcellularLocation>
        <location evidence="1">Membrane</location>
    </subcellularLocation>
</comment>
<accession>A0A914NKD7</accession>
<evidence type="ECO:0000313" key="9">
    <source>
        <dbReference type="WBParaSite" id="Minc3s05464g38290"/>
    </source>
</evidence>
<feature type="transmembrane region" description="Helical" evidence="6">
    <location>
        <begin position="65"/>
        <end position="85"/>
    </location>
</feature>
<evidence type="ECO:0000256" key="3">
    <source>
        <dbReference type="ARBA" id="ARBA00022989"/>
    </source>
</evidence>
<dbReference type="Gene3D" id="1.20.1070.10">
    <property type="entry name" value="Rhodopsin 7-helix transmembrane proteins"/>
    <property type="match status" value="1"/>
</dbReference>
<keyword evidence="3 6" id="KW-1133">Transmembrane helix</keyword>
<sequence>MRTGQKIIGFFEVVRSRGFESARGNYFLNFIEKAKIYIRFSNTVFLKGVNATTASVHRTDRTTRMLLAIVCVFLVTELPQGIIAVMSGMFSEEFRSHIYNNLGDILDLLSLCNALASFIIYCSMSAQFRNEFRRVFLPTTQRVKCWRQLLVLTRRRKRNDVENIKFERRQESGGGCEESDGLVEEQEQNNTTTKSPLLRRPNNNTTTKTATYNCSK</sequence>
<keyword evidence="2 6" id="KW-0812">Transmembrane</keyword>
<evidence type="ECO:0000256" key="2">
    <source>
        <dbReference type="ARBA" id="ARBA00022692"/>
    </source>
</evidence>
<dbReference type="PANTHER" id="PTHR46273">
    <property type="entry name" value="MYOSUPPRESSIN RECEPTOR 1, ISOFORM B-RELATED"/>
    <property type="match status" value="1"/>
</dbReference>
<dbReference type="PROSITE" id="PS50262">
    <property type="entry name" value="G_PROTEIN_RECEP_F1_2"/>
    <property type="match status" value="1"/>
</dbReference>
<feature type="compositionally biased region" description="Acidic residues" evidence="5">
    <location>
        <begin position="177"/>
        <end position="187"/>
    </location>
</feature>
<dbReference type="SUPFAM" id="SSF81321">
    <property type="entry name" value="Family A G protein-coupled receptor-like"/>
    <property type="match status" value="1"/>
</dbReference>
<dbReference type="Pfam" id="PF10324">
    <property type="entry name" value="7TM_GPCR_Srw"/>
    <property type="match status" value="1"/>
</dbReference>
<dbReference type="GO" id="GO:0005886">
    <property type="term" value="C:plasma membrane"/>
    <property type="evidence" value="ECO:0007669"/>
    <property type="project" value="TreeGrafter"/>
</dbReference>
<reference evidence="9" key="1">
    <citation type="submission" date="2022-11" db="UniProtKB">
        <authorList>
            <consortium name="WormBaseParasite"/>
        </authorList>
    </citation>
    <scope>IDENTIFICATION</scope>
</reference>
<evidence type="ECO:0000259" key="7">
    <source>
        <dbReference type="PROSITE" id="PS50262"/>
    </source>
</evidence>
<evidence type="ECO:0000256" key="4">
    <source>
        <dbReference type="ARBA" id="ARBA00023136"/>
    </source>
</evidence>
<feature type="compositionally biased region" description="Low complexity" evidence="5">
    <location>
        <begin position="202"/>
        <end position="216"/>
    </location>
</feature>
<protein>
    <submittedName>
        <fullName evidence="9">G-protein coupled receptors family 1 profile domain-containing protein</fullName>
    </submittedName>
</protein>
<evidence type="ECO:0000313" key="8">
    <source>
        <dbReference type="Proteomes" id="UP000887563"/>
    </source>
</evidence>
<feature type="domain" description="G-protein coupled receptors family 1 profile" evidence="7">
    <location>
        <begin position="1"/>
        <end position="121"/>
    </location>
</feature>